<dbReference type="PRINTS" id="PR00455">
    <property type="entry name" value="HTHTETR"/>
</dbReference>
<keyword evidence="1" id="KW-0805">Transcription regulation</keyword>
<dbReference type="RefSeq" id="WP_108848068.1">
    <property type="nucleotide sequence ID" value="NZ_CP015449.1"/>
</dbReference>
<feature type="domain" description="HTH tetR-type" evidence="6">
    <location>
        <begin position="39"/>
        <end position="99"/>
    </location>
</feature>
<proteinExistence type="predicted"/>
<reference evidence="7 8" key="1">
    <citation type="submission" date="2016-04" db="EMBL/GenBank/DDBJ databases">
        <title>Complete genome sequence of Dietzia lutea YIM 80766T, a strain isolated from desert soil in Egypt.</title>
        <authorList>
            <person name="Zhao J."/>
            <person name="Hu B."/>
            <person name="Geng S."/>
            <person name="Nie Y."/>
            <person name="Tang Y."/>
        </authorList>
    </citation>
    <scope>NUCLEOTIDE SEQUENCE [LARGE SCALE GENOMIC DNA]</scope>
    <source>
        <strain evidence="7 8">YIM 80766</strain>
    </source>
</reference>
<evidence type="ECO:0000313" key="7">
    <source>
        <dbReference type="EMBL" id="AWH92856.1"/>
    </source>
</evidence>
<keyword evidence="8" id="KW-1185">Reference proteome</keyword>
<evidence type="ECO:0000256" key="3">
    <source>
        <dbReference type="ARBA" id="ARBA00023163"/>
    </source>
</evidence>
<protein>
    <submittedName>
        <fullName evidence="7">TetR family transcriptional regulator</fullName>
    </submittedName>
</protein>
<dbReference type="PROSITE" id="PS50977">
    <property type="entry name" value="HTH_TETR_2"/>
    <property type="match status" value="1"/>
</dbReference>
<dbReference type="Proteomes" id="UP000244928">
    <property type="component" value="Chromosome"/>
</dbReference>
<dbReference type="InterPro" id="IPR011075">
    <property type="entry name" value="TetR_C"/>
</dbReference>
<dbReference type="Pfam" id="PF00440">
    <property type="entry name" value="TetR_N"/>
    <property type="match status" value="1"/>
</dbReference>
<feature type="region of interest" description="Disordered" evidence="5">
    <location>
        <begin position="1"/>
        <end position="38"/>
    </location>
</feature>
<dbReference type="Pfam" id="PF16859">
    <property type="entry name" value="TetR_C_11"/>
    <property type="match status" value="1"/>
</dbReference>
<evidence type="ECO:0000259" key="6">
    <source>
        <dbReference type="PROSITE" id="PS50977"/>
    </source>
</evidence>
<dbReference type="EMBL" id="CP015449">
    <property type="protein sequence ID" value="AWH92856.1"/>
    <property type="molecule type" value="Genomic_DNA"/>
</dbReference>
<dbReference type="PANTHER" id="PTHR30055:SF230">
    <property type="entry name" value="TRANSCRIPTIONAL REGULATORY PROTEIN (PROBABLY TETR-FAMILY)-RELATED"/>
    <property type="match status" value="1"/>
</dbReference>
<dbReference type="InterPro" id="IPR001647">
    <property type="entry name" value="HTH_TetR"/>
</dbReference>
<dbReference type="InterPro" id="IPR009057">
    <property type="entry name" value="Homeodomain-like_sf"/>
</dbReference>
<evidence type="ECO:0000256" key="1">
    <source>
        <dbReference type="ARBA" id="ARBA00023015"/>
    </source>
</evidence>
<evidence type="ECO:0000313" key="8">
    <source>
        <dbReference type="Proteomes" id="UP000244928"/>
    </source>
</evidence>
<dbReference type="GO" id="GO:0003700">
    <property type="term" value="F:DNA-binding transcription factor activity"/>
    <property type="evidence" value="ECO:0007669"/>
    <property type="project" value="TreeGrafter"/>
</dbReference>
<dbReference type="SUPFAM" id="SSF48498">
    <property type="entry name" value="Tetracyclin repressor-like, C-terminal domain"/>
    <property type="match status" value="1"/>
</dbReference>
<evidence type="ECO:0000256" key="4">
    <source>
        <dbReference type="PROSITE-ProRule" id="PRU00335"/>
    </source>
</evidence>
<name>A0A2S1R984_9ACTN</name>
<sequence length="225" mass="23824">MTADGGTARGESAKSAGRRGPGAADGRAPGPAGGRPRDSRIDAAIIAATRELLLETGYPALTLSAIAARAGTTTAALYRRWSSKAQLVHEAVLEAEAVPGVVPSADSSEQSDIRALVETIRSMFDRPELRVALPGLIADTVADPELHARMIARLAGDLPAFESRFGRSRRADDPLPVLAEVVAGAAIFRLLVSQDAALDEQWVDEVTALITERWPGRVRSWRSPG</sequence>
<dbReference type="AlphaFoldDB" id="A0A2S1R984"/>
<gene>
    <name evidence="7" type="ORF">A6035_12540</name>
</gene>
<organism evidence="7 8">
    <name type="scientific">Dietzia lutea</name>
    <dbReference type="NCBI Taxonomy" id="546160"/>
    <lineage>
        <taxon>Bacteria</taxon>
        <taxon>Bacillati</taxon>
        <taxon>Actinomycetota</taxon>
        <taxon>Actinomycetes</taxon>
        <taxon>Mycobacteriales</taxon>
        <taxon>Dietziaceae</taxon>
        <taxon>Dietzia</taxon>
    </lineage>
</organism>
<dbReference type="SUPFAM" id="SSF46689">
    <property type="entry name" value="Homeodomain-like"/>
    <property type="match status" value="1"/>
</dbReference>
<keyword evidence="2 4" id="KW-0238">DNA-binding</keyword>
<dbReference type="GO" id="GO:0000976">
    <property type="term" value="F:transcription cis-regulatory region binding"/>
    <property type="evidence" value="ECO:0007669"/>
    <property type="project" value="TreeGrafter"/>
</dbReference>
<evidence type="ECO:0000256" key="5">
    <source>
        <dbReference type="SAM" id="MobiDB-lite"/>
    </source>
</evidence>
<feature type="compositionally biased region" description="Low complexity" evidence="5">
    <location>
        <begin position="21"/>
        <end position="30"/>
    </location>
</feature>
<keyword evidence="3" id="KW-0804">Transcription</keyword>
<evidence type="ECO:0000256" key="2">
    <source>
        <dbReference type="ARBA" id="ARBA00023125"/>
    </source>
</evidence>
<dbReference type="InterPro" id="IPR050109">
    <property type="entry name" value="HTH-type_TetR-like_transc_reg"/>
</dbReference>
<accession>A0A2S1R984</accession>
<feature type="DNA-binding region" description="H-T-H motif" evidence="4">
    <location>
        <begin position="62"/>
        <end position="81"/>
    </location>
</feature>
<dbReference type="PANTHER" id="PTHR30055">
    <property type="entry name" value="HTH-TYPE TRANSCRIPTIONAL REGULATOR RUTR"/>
    <property type="match status" value="1"/>
</dbReference>
<dbReference type="InterPro" id="IPR036271">
    <property type="entry name" value="Tet_transcr_reg_TetR-rel_C_sf"/>
</dbReference>
<dbReference type="Gene3D" id="1.10.357.10">
    <property type="entry name" value="Tetracycline Repressor, domain 2"/>
    <property type="match status" value="1"/>
</dbReference>
<dbReference type="KEGG" id="dlu:A6035_12540"/>